<reference evidence="2 3" key="1">
    <citation type="submission" date="2024-09" db="EMBL/GenBank/DDBJ databases">
        <authorList>
            <person name="Sun Q."/>
            <person name="Mori K."/>
        </authorList>
    </citation>
    <scope>NUCLEOTIDE SEQUENCE [LARGE SCALE GENOMIC DNA]</scope>
    <source>
        <strain evidence="2 3">CCM 7792</strain>
    </source>
</reference>
<feature type="compositionally biased region" description="Acidic residues" evidence="1">
    <location>
        <begin position="141"/>
        <end position="150"/>
    </location>
</feature>
<feature type="region of interest" description="Disordered" evidence="1">
    <location>
        <begin position="133"/>
        <end position="170"/>
    </location>
</feature>
<evidence type="ECO:0000256" key="1">
    <source>
        <dbReference type="SAM" id="MobiDB-lite"/>
    </source>
</evidence>
<evidence type="ECO:0000313" key="2">
    <source>
        <dbReference type="EMBL" id="MFC0250688.1"/>
    </source>
</evidence>
<gene>
    <name evidence="2" type="ORF">ACFFJK_02200</name>
</gene>
<accession>A0ABV6FAY5</accession>
<name>A0ABV6FAY5_9BURK</name>
<comment type="caution">
    <text evidence="2">The sequence shown here is derived from an EMBL/GenBank/DDBJ whole genome shotgun (WGS) entry which is preliminary data.</text>
</comment>
<keyword evidence="3" id="KW-1185">Reference proteome</keyword>
<sequence length="170" mass="18849">MKNVHPEFSFQSRELEGQIEGTLGDPPNKKNYDMMVGALVSEYAGGSGLDDVNLMAFALVDCIKFKDPKGLMREAADYEGTDPARVFAMAECTSEEGRAMYEAMTANYPELARQAIITAFLYKNQGRWEDEDRSLDRLGEGDEGDDDDMDGTAASDDFTQLFDPEGGERE</sequence>
<dbReference type="EMBL" id="JBHLWP010000003">
    <property type="protein sequence ID" value="MFC0250688.1"/>
    <property type="molecule type" value="Genomic_DNA"/>
</dbReference>
<dbReference type="Proteomes" id="UP001589773">
    <property type="component" value="Unassembled WGS sequence"/>
</dbReference>
<organism evidence="2 3">
    <name type="scientific">Massilia consociata</name>
    <dbReference type="NCBI Taxonomy" id="760117"/>
    <lineage>
        <taxon>Bacteria</taxon>
        <taxon>Pseudomonadati</taxon>
        <taxon>Pseudomonadota</taxon>
        <taxon>Betaproteobacteria</taxon>
        <taxon>Burkholderiales</taxon>
        <taxon>Oxalobacteraceae</taxon>
        <taxon>Telluria group</taxon>
        <taxon>Massilia</taxon>
    </lineage>
</organism>
<proteinExistence type="predicted"/>
<dbReference type="RefSeq" id="WP_379677453.1">
    <property type="nucleotide sequence ID" value="NZ_JBHLWP010000003.1"/>
</dbReference>
<feature type="region of interest" description="Disordered" evidence="1">
    <location>
        <begin position="1"/>
        <end position="27"/>
    </location>
</feature>
<protein>
    <submittedName>
        <fullName evidence="2">Uncharacterized protein</fullName>
    </submittedName>
</protein>
<evidence type="ECO:0000313" key="3">
    <source>
        <dbReference type="Proteomes" id="UP001589773"/>
    </source>
</evidence>